<dbReference type="OMA" id="ESHILWV"/>
<dbReference type="Gramene" id="KVI00053">
    <property type="protein sequence ID" value="KVI00053"/>
    <property type="gene ID" value="Ccrd_021723"/>
</dbReference>
<protein>
    <recommendedName>
        <fullName evidence="5">5-methyltetrahydropteroyltriglutamate--homocysteine S-methyltransferase</fullName>
        <ecNumber evidence="5">2.1.1.14</ecNumber>
    </recommendedName>
</protein>
<dbReference type="GO" id="GO:0032259">
    <property type="term" value="P:methylation"/>
    <property type="evidence" value="ECO:0007669"/>
    <property type="project" value="UniProtKB-KW"/>
</dbReference>
<evidence type="ECO:0000259" key="13">
    <source>
        <dbReference type="Pfam" id="PF01717"/>
    </source>
</evidence>
<evidence type="ECO:0000259" key="14">
    <source>
        <dbReference type="Pfam" id="PF08267"/>
    </source>
</evidence>
<evidence type="ECO:0000256" key="7">
    <source>
        <dbReference type="ARBA" id="ARBA00022605"/>
    </source>
</evidence>
<dbReference type="STRING" id="59895.A0A103Y033"/>
<evidence type="ECO:0000256" key="5">
    <source>
        <dbReference type="ARBA" id="ARBA00012034"/>
    </source>
</evidence>
<keyword evidence="11" id="KW-0486">Methionine biosynthesis</keyword>
<evidence type="ECO:0000256" key="11">
    <source>
        <dbReference type="ARBA" id="ARBA00023167"/>
    </source>
</evidence>
<dbReference type="InterPro" id="IPR038071">
    <property type="entry name" value="UROD/MetE-like_sf"/>
</dbReference>
<feature type="domain" description="Cobalamin-independent methionine synthase MetE C-terminal/archaeal" evidence="13">
    <location>
        <begin position="354"/>
        <end position="612"/>
    </location>
</feature>
<reference evidence="15 16" key="1">
    <citation type="journal article" date="2016" name="Sci. Rep.">
        <title>The genome sequence of the outbreeding globe artichoke constructed de novo incorporating a phase-aware low-pass sequencing strategy of F1 progeny.</title>
        <authorList>
            <person name="Scaglione D."/>
            <person name="Reyes-Chin-Wo S."/>
            <person name="Acquadro A."/>
            <person name="Froenicke L."/>
            <person name="Portis E."/>
            <person name="Beitel C."/>
            <person name="Tirone M."/>
            <person name="Mauro R."/>
            <person name="Lo Monaco A."/>
            <person name="Mauromicale G."/>
            <person name="Faccioli P."/>
            <person name="Cattivelli L."/>
            <person name="Rieseberg L."/>
            <person name="Michelmore R."/>
            <person name="Lanteri S."/>
        </authorList>
    </citation>
    <scope>NUCLEOTIDE SEQUENCE [LARGE SCALE GENOMIC DNA]</scope>
    <source>
        <strain evidence="15">2C</strain>
    </source>
</reference>
<keyword evidence="10" id="KW-0862">Zinc</keyword>
<gene>
    <name evidence="15" type="ORF">Ccrd_021723</name>
</gene>
<dbReference type="AlphaFoldDB" id="A0A103Y033"/>
<dbReference type="CDD" id="cd03311">
    <property type="entry name" value="CIMS_C_terminal_like"/>
    <property type="match status" value="1"/>
</dbReference>
<evidence type="ECO:0000313" key="15">
    <source>
        <dbReference type="EMBL" id="KVI00053.1"/>
    </source>
</evidence>
<dbReference type="EC" id="2.1.1.14" evidence="5"/>
<dbReference type="GO" id="GO:0009086">
    <property type="term" value="P:methionine biosynthetic process"/>
    <property type="evidence" value="ECO:0007669"/>
    <property type="project" value="UniProtKB-KW"/>
</dbReference>
<dbReference type="GO" id="GO:0003871">
    <property type="term" value="F:5-methyltetrahydropteroyltriglutamate-homocysteine S-methyltransferase activity"/>
    <property type="evidence" value="ECO:0007669"/>
    <property type="project" value="UniProtKB-EC"/>
</dbReference>
<keyword evidence="6" id="KW-0489">Methyltransferase</keyword>
<dbReference type="InterPro" id="IPR002629">
    <property type="entry name" value="Met_Synth_C/arc"/>
</dbReference>
<dbReference type="Gene3D" id="3.20.20.210">
    <property type="match status" value="3"/>
</dbReference>
<evidence type="ECO:0000256" key="4">
    <source>
        <dbReference type="ARBA" id="ARBA00009553"/>
    </source>
</evidence>
<comment type="cofactor">
    <cofactor evidence="1">
        <name>Zn(2+)</name>
        <dbReference type="ChEBI" id="CHEBI:29105"/>
    </cofactor>
</comment>
<keyword evidence="16" id="KW-1185">Reference proteome</keyword>
<feature type="domain" description="Cobalamin-independent methionine synthase MetE N-terminal" evidence="14">
    <location>
        <begin position="3"/>
        <end position="297"/>
    </location>
</feature>
<dbReference type="InterPro" id="IPR013215">
    <property type="entry name" value="Cbl-indep_Met_Synth_N"/>
</dbReference>
<evidence type="ECO:0000256" key="12">
    <source>
        <dbReference type="ARBA" id="ARBA00048690"/>
    </source>
</evidence>
<comment type="function">
    <text evidence="2">Catalyzes the transfer of a methyl group from 5-methyltetrahydrofolate to homocysteine resulting in methionine formation.</text>
</comment>
<evidence type="ECO:0000313" key="16">
    <source>
        <dbReference type="Proteomes" id="UP000243975"/>
    </source>
</evidence>
<dbReference type="GO" id="GO:0008270">
    <property type="term" value="F:zinc ion binding"/>
    <property type="evidence" value="ECO:0007669"/>
    <property type="project" value="InterPro"/>
</dbReference>
<evidence type="ECO:0000256" key="1">
    <source>
        <dbReference type="ARBA" id="ARBA00001947"/>
    </source>
</evidence>
<dbReference type="Pfam" id="PF08267">
    <property type="entry name" value="Meth_synt_1"/>
    <property type="match status" value="1"/>
</dbReference>
<evidence type="ECO:0000256" key="9">
    <source>
        <dbReference type="ARBA" id="ARBA00022723"/>
    </source>
</evidence>
<dbReference type="PANTHER" id="PTHR30519">
    <property type="entry name" value="5-METHYLTETRAHYDROPTEROYLTRIGLUTAMATE--HOMOCYSTEINE METHYLTRANSFERASE"/>
    <property type="match status" value="1"/>
</dbReference>
<keyword evidence="8" id="KW-0808">Transferase</keyword>
<dbReference type="UniPathway" id="UPA00051">
    <property type="reaction ID" value="UER00082"/>
</dbReference>
<evidence type="ECO:0000256" key="3">
    <source>
        <dbReference type="ARBA" id="ARBA00004681"/>
    </source>
</evidence>
<keyword evidence="9" id="KW-0479">Metal-binding</keyword>
<dbReference type="CDD" id="cd03312">
    <property type="entry name" value="CIMS_N_terminal_like"/>
    <property type="match status" value="1"/>
</dbReference>
<name>A0A103Y033_CYNCS</name>
<dbReference type="SUPFAM" id="SSF51726">
    <property type="entry name" value="UROD/MetE-like"/>
    <property type="match status" value="2"/>
</dbReference>
<comment type="similarity">
    <text evidence="4">Belongs to the vitamin-B12 independent methionine synthase family.</text>
</comment>
<organism evidence="15 16">
    <name type="scientific">Cynara cardunculus var. scolymus</name>
    <name type="common">Globe artichoke</name>
    <name type="synonym">Cynara scolymus</name>
    <dbReference type="NCBI Taxonomy" id="59895"/>
    <lineage>
        <taxon>Eukaryota</taxon>
        <taxon>Viridiplantae</taxon>
        <taxon>Streptophyta</taxon>
        <taxon>Embryophyta</taxon>
        <taxon>Tracheophyta</taxon>
        <taxon>Spermatophyta</taxon>
        <taxon>Magnoliopsida</taxon>
        <taxon>eudicotyledons</taxon>
        <taxon>Gunneridae</taxon>
        <taxon>Pentapetalae</taxon>
        <taxon>asterids</taxon>
        <taxon>campanulids</taxon>
        <taxon>Asterales</taxon>
        <taxon>Asteraceae</taxon>
        <taxon>Carduoideae</taxon>
        <taxon>Cardueae</taxon>
        <taxon>Carduinae</taxon>
        <taxon>Cynara</taxon>
    </lineage>
</organism>
<evidence type="ECO:0000256" key="6">
    <source>
        <dbReference type="ARBA" id="ARBA00022603"/>
    </source>
</evidence>
<sequence>MASHIVGYPRMGPKRELKFALESFWDGKSSADELLKVASDVRSNIWKQMANAGIKYIPSNTFSYYDQVLDTTAMLGAVPSRYNWKSGEIGFDTYFSMARGNESVPAMEMTKWFDTNYHYIVPELGPDVAFSYASHKAVSEFKEAKALGVDTVPVLVGPVSYLLLSKPAKGVEKTFNLLSLLDKILPFDEATLVKDLEPHQLEAFTKAYSELNSACSGLNVLVATYFADITSDAFKTLTSLPAVTGYTFDLVRGKKTLDLIKSSFPSGKYLFAGVVDGRNIWANDLAESLSILDSLQGLVGKDKLVVSTSCSLLHTAVDLAYFSANAAAHASKKSSPRVTNEAVQKAADGLKDSAHRRATNLSGFAFTANGWVQSYGSRCVKPPIIYGDVSRPKAMTVFWSSTAQKMTKRPMKGMLTGPVTILNWSFVRNDQPRFKTCYQIALAIKDEVEDLEKAGIKVIQIDEAALREGLPLRKAEHAFYLDWAVRAFRITNVGVQDSTQIHTHMCYSNFNDIIHSIIDMDADVITIENSRSDEKLLSVFREGIKYSAGIGPGVYDIHSPRIPSMEEIAERINKTLAVLNRNVLWVNPDCGLKTRKYAEVKPALSHMVSAAKKIRTDLK</sequence>
<evidence type="ECO:0000256" key="10">
    <source>
        <dbReference type="ARBA" id="ARBA00022833"/>
    </source>
</evidence>
<dbReference type="Pfam" id="PF01717">
    <property type="entry name" value="Meth_synt_2"/>
    <property type="match status" value="1"/>
</dbReference>
<dbReference type="EMBL" id="LEKV01003401">
    <property type="protein sequence ID" value="KVI00053.1"/>
    <property type="molecule type" value="Genomic_DNA"/>
</dbReference>
<dbReference type="Proteomes" id="UP000243975">
    <property type="component" value="Unassembled WGS sequence"/>
</dbReference>
<comment type="caution">
    <text evidence="15">The sequence shown here is derived from an EMBL/GenBank/DDBJ whole genome shotgun (WGS) entry which is preliminary data.</text>
</comment>
<proteinExistence type="inferred from homology"/>
<comment type="catalytic activity">
    <reaction evidence="12">
        <text>5-methyltetrahydropteroyltri-L-glutamate + L-homocysteine = tetrahydropteroyltri-L-glutamate + L-methionine</text>
        <dbReference type="Rhea" id="RHEA:21196"/>
        <dbReference type="ChEBI" id="CHEBI:57844"/>
        <dbReference type="ChEBI" id="CHEBI:58140"/>
        <dbReference type="ChEBI" id="CHEBI:58199"/>
        <dbReference type="ChEBI" id="CHEBI:58207"/>
        <dbReference type="EC" id="2.1.1.14"/>
    </reaction>
</comment>
<evidence type="ECO:0000256" key="8">
    <source>
        <dbReference type="ARBA" id="ARBA00022679"/>
    </source>
</evidence>
<accession>A0A103Y033</accession>
<evidence type="ECO:0000256" key="2">
    <source>
        <dbReference type="ARBA" id="ARBA00002777"/>
    </source>
</evidence>
<keyword evidence="7" id="KW-0028">Amino-acid biosynthesis</keyword>
<comment type="pathway">
    <text evidence="3">Amino-acid biosynthesis; L-methionine biosynthesis via de novo pathway; L-methionine from L-homocysteine (MetE route): step 1/1.</text>
</comment>